<keyword evidence="5 8" id="KW-0378">Hydrolase</keyword>
<dbReference type="InterPro" id="IPR005135">
    <property type="entry name" value="Endo/exonuclease/phosphatase"/>
</dbReference>
<evidence type="ECO:0000256" key="1">
    <source>
        <dbReference type="ARBA" id="ARBA00001936"/>
    </source>
</evidence>
<evidence type="ECO:0000256" key="6">
    <source>
        <dbReference type="ARBA" id="ARBA00022842"/>
    </source>
</evidence>
<dbReference type="PROSITE" id="PS51435">
    <property type="entry name" value="AP_NUCLEASE_F1_4"/>
    <property type="match status" value="1"/>
</dbReference>
<dbReference type="PANTHER" id="PTHR43250:SF2">
    <property type="entry name" value="EXODEOXYRIBONUCLEASE III"/>
    <property type="match status" value="1"/>
</dbReference>
<gene>
    <name evidence="8" type="primary">xth</name>
    <name evidence="8" type="ORF">PQU92_09290</name>
</gene>
<evidence type="ECO:0000313" key="9">
    <source>
        <dbReference type="Proteomes" id="UP001214854"/>
    </source>
</evidence>
<dbReference type="PANTHER" id="PTHR43250">
    <property type="entry name" value="EXODEOXYRIBONUCLEASE III"/>
    <property type="match status" value="1"/>
</dbReference>
<keyword evidence="9" id="KW-1185">Reference proteome</keyword>
<dbReference type="Gene3D" id="3.60.10.10">
    <property type="entry name" value="Endonuclease/exonuclease/phosphatase"/>
    <property type="match status" value="1"/>
</dbReference>
<dbReference type="InterPro" id="IPR004808">
    <property type="entry name" value="AP_endonuc_1"/>
</dbReference>
<feature type="domain" description="Endonuclease/exonuclease/phosphatase" evidence="7">
    <location>
        <begin position="5"/>
        <end position="254"/>
    </location>
</feature>
<dbReference type="Proteomes" id="UP001214854">
    <property type="component" value="Unassembled WGS sequence"/>
</dbReference>
<comment type="caution">
    <text evidence="8">The sequence shown here is derived from an EMBL/GenBank/DDBJ whole genome shotgun (WGS) entry which is preliminary data.</text>
</comment>
<dbReference type="GO" id="GO:0008311">
    <property type="term" value="F:double-stranded DNA 3'-5' DNA exonuclease activity"/>
    <property type="evidence" value="ECO:0007669"/>
    <property type="project" value="UniProtKB-EC"/>
</dbReference>
<dbReference type="InterPro" id="IPR037493">
    <property type="entry name" value="ExoIII-like"/>
</dbReference>
<evidence type="ECO:0000256" key="3">
    <source>
        <dbReference type="ARBA" id="ARBA00007092"/>
    </source>
</evidence>
<comment type="cofactor">
    <cofactor evidence="2">
        <name>Mg(2+)</name>
        <dbReference type="ChEBI" id="CHEBI:18420"/>
    </cofactor>
</comment>
<sequence>MRFFTYNVNSVNARLPLILEWVADAQPDVCAFQELKCIDEKFPYEAFESLGYNVAVHGQKTYNGVALISKSPLMDVEKGLPGEDEDEQARYIEAVVDGPVPVRVTSIYLPNGNPIGTDKYAYKHRWYQRLIARAREILAYEEISILSGDFNTIPFKADLYREPAWLDDALYQPETRAAFQTLKNLGYTDAFDVLPPADNRYTFWDYQAGAWQKNEGIRIDHHLLSPQAADRLKGFEIHKDARGRTHETAKPSDHVPVGVELLTEN</sequence>
<dbReference type="NCBIfam" id="TIGR00195">
    <property type="entry name" value="exoDNase_III"/>
    <property type="match status" value="1"/>
</dbReference>
<evidence type="ECO:0000313" key="8">
    <source>
        <dbReference type="EMBL" id="MDC7683468.1"/>
    </source>
</evidence>
<dbReference type="CDD" id="cd09086">
    <property type="entry name" value="ExoIII-like_AP-endo"/>
    <property type="match status" value="1"/>
</dbReference>
<organism evidence="8 9">
    <name type="scientific">Asticcacaulis aquaticus</name>
    <dbReference type="NCBI Taxonomy" id="2984212"/>
    <lineage>
        <taxon>Bacteria</taxon>
        <taxon>Pseudomonadati</taxon>
        <taxon>Pseudomonadota</taxon>
        <taxon>Alphaproteobacteria</taxon>
        <taxon>Caulobacterales</taxon>
        <taxon>Caulobacteraceae</taxon>
        <taxon>Asticcacaulis</taxon>
    </lineage>
</organism>
<keyword evidence="4" id="KW-0479">Metal-binding</keyword>
<dbReference type="SUPFAM" id="SSF56219">
    <property type="entry name" value="DNase I-like"/>
    <property type="match status" value="1"/>
</dbReference>
<accession>A0ABT5HU43</accession>
<dbReference type="InterPro" id="IPR036691">
    <property type="entry name" value="Endo/exonu/phosph_ase_sf"/>
</dbReference>
<name>A0ABT5HU43_9CAUL</name>
<dbReference type="EMBL" id="JAQQKX010000006">
    <property type="protein sequence ID" value="MDC7683468.1"/>
    <property type="molecule type" value="Genomic_DNA"/>
</dbReference>
<comment type="similarity">
    <text evidence="3">Belongs to the DNA repair enzymes AP/ExoA family.</text>
</comment>
<evidence type="ECO:0000259" key="7">
    <source>
        <dbReference type="Pfam" id="PF03372"/>
    </source>
</evidence>
<evidence type="ECO:0000256" key="2">
    <source>
        <dbReference type="ARBA" id="ARBA00001946"/>
    </source>
</evidence>
<dbReference type="PROSITE" id="PS00728">
    <property type="entry name" value="AP_NUCLEASE_F1_3"/>
    <property type="match status" value="1"/>
</dbReference>
<dbReference type="Pfam" id="PF03372">
    <property type="entry name" value="Exo_endo_phos"/>
    <property type="match status" value="1"/>
</dbReference>
<keyword evidence="6" id="KW-0460">Magnesium</keyword>
<proteinExistence type="inferred from homology"/>
<dbReference type="EC" id="3.1.11.2" evidence="8"/>
<evidence type="ECO:0000256" key="4">
    <source>
        <dbReference type="ARBA" id="ARBA00022723"/>
    </source>
</evidence>
<dbReference type="RefSeq" id="WP_272747937.1">
    <property type="nucleotide sequence ID" value="NZ_JAQQKX010000006.1"/>
</dbReference>
<protein>
    <submittedName>
        <fullName evidence="8">Exodeoxyribonuclease III</fullName>
        <ecNumber evidence="8">3.1.11.2</ecNumber>
    </submittedName>
</protein>
<dbReference type="NCBIfam" id="TIGR00633">
    <property type="entry name" value="xth"/>
    <property type="match status" value="1"/>
</dbReference>
<evidence type="ECO:0000256" key="5">
    <source>
        <dbReference type="ARBA" id="ARBA00022801"/>
    </source>
</evidence>
<reference evidence="8 9" key="1">
    <citation type="submission" date="2023-01" db="EMBL/GenBank/DDBJ databases">
        <title>Novel species of the genus Asticcacaulis isolated from rivers.</title>
        <authorList>
            <person name="Lu H."/>
        </authorList>
    </citation>
    <scope>NUCLEOTIDE SEQUENCE [LARGE SCALE GENOMIC DNA]</scope>
    <source>
        <strain evidence="8 9">BYS171W</strain>
    </source>
</reference>
<comment type="cofactor">
    <cofactor evidence="1">
        <name>Mn(2+)</name>
        <dbReference type="ChEBI" id="CHEBI:29035"/>
    </cofactor>
</comment>
<dbReference type="InterPro" id="IPR020848">
    <property type="entry name" value="AP_endonuclease_F1_CS"/>
</dbReference>